<accession>A0A8S9P6E2</accession>
<protein>
    <submittedName>
        <fullName evidence="2">Uncharacterized protein</fullName>
    </submittedName>
</protein>
<proteinExistence type="predicted"/>
<comment type="caution">
    <text evidence="2">The sequence shown here is derived from an EMBL/GenBank/DDBJ whole genome shotgun (WGS) entry which is preliminary data.</text>
</comment>
<evidence type="ECO:0000313" key="3">
    <source>
        <dbReference type="Proteomes" id="UP000712600"/>
    </source>
</evidence>
<gene>
    <name evidence="2" type="ORF">F2Q69_00009584</name>
</gene>
<dbReference type="Proteomes" id="UP000712600">
    <property type="component" value="Unassembled WGS sequence"/>
</dbReference>
<sequence length="49" mass="5664">MEKTRQVGRDSTTESERRRRSSVSAEKAEETSSIWVSPLDGENKEHEKE</sequence>
<feature type="region of interest" description="Disordered" evidence="1">
    <location>
        <begin position="1"/>
        <end position="49"/>
    </location>
</feature>
<evidence type="ECO:0000313" key="2">
    <source>
        <dbReference type="EMBL" id="KAF3508513.1"/>
    </source>
</evidence>
<name>A0A8S9P6E2_BRACR</name>
<dbReference type="EMBL" id="QGKX02001521">
    <property type="protein sequence ID" value="KAF3508513.1"/>
    <property type="molecule type" value="Genomic_DNA"/>
</dbReference>
<dbReference type="AlphaFoldDB" id="A0A8S9P6E2"/>
<evidence type="ECO:0000256" key="1">
    <source>
        <dbReference type="SAM" id="MobiDB-lite"/>
    </source>
</evidence>
<organism evidence="2 3">
    <name type="scientific">Brassica cretica</name>
    <name type="common">Mustard</name>
    <dbReference type="NCBI Taxonomy" id="69181"/>
    <lineage>
        <taxon>Eukaryota</taxon>
        <taxon>Viridiplantae</taxon>
        <taxon>Streptophyta</taxon>
        <taxon>Embryophyta</taxon>
        <taxon>Tracheophyta</taxon>
        <taxon>Spermatophyta</taxon>
        <taxon>Magnoliopsida</taxon>
        <taxon>eudicotyledons</taxon>
        <taxon>Gunneridae</taxon>
        <taxon>Pentapetalae</taxon>
        <taxon>rosids</taxon>
        <taxon>malvids</taxon>
        <taxon>Brassicales</taxon>
        <taxon>Brassicaceae</taxon>
        <taxon>Brassiceae</taxon>
        <taxon>Brassica</taxon>
    </lineage>
</organism>
<reference evidence="2" key="1">
    <citation type="submission" date="2019-12" db="EMBL/GenBank/DDBJ databases">
        <title>Genome sequencing and annotation of Brassica cretica.</title>
        <authorList>
            <person name="Studholme D.J."/>
            <person name="Sarris P."/>
        </authorList>
    </citation>
    <scope>NUCLEOTIDE SEQUENCE</scope>
    <source>
        <strain evidence="2">PFS-109/04</strain>
        <tissue evidence="2">Leaf</tissue>
    </source>
</reference>
<feature type="compositionally biased region" description="Basic and acidic residues" evidence="1">
    <location>
        <begin position="1"/>
        <end position="17"/>
    </location>
</feature>